<feature type="region of interest" description="Disordered" evidence="1">
    <location>
        <begin position="1"/>
        <end position="32"/>
    </location>
</feature>
<dbReference type="Proteomes" id="UP000006854">
    <property type="component" value="Chromosome"/>
</dbReference>
<keyword evidence="3" id="KW-1185">Reference proteome</keyword>
<gene>
    <name evidence="2" type="ordered locus">SVEN_3287</name>
</gene>
<dbReference type="KEGG" id="sve:SVEN_3287"/>
<protein>
    <submittedName>
        <fullName evidence="2">Uncharacterized protein</fullName>
    </submittedName>
</protein>
<dbReference type="EMBL" id="FR845719">
    <property type="protein sequence ID" value="CCA56573.1"/>
    <property type="molecule type" value="Genomic_DNA"/>
</dbReference>
<name>F2RA91_STRVP</name>
<dbReference type="eggNOG" id="ENOG5030982">
    <property type="taxonomic scope" value="Bacteria"/>
</dbReference>
<organism evidence="2 3">
    <name type="scientific">Streptomyces venezuelae (strain ATCC 10712 / CBS 650.69 / DSM 40230 / JCM 4526 / NBRC 13096 / PD 04745)</name>
    <dbReference type="NCBI Taxonomy" id="953739"/>
    <lineage>
        <taxon>Bacteria</taxon>
        <taxon>Bacillati</taxon>
        <taxon>Actinomycetota</taxon>
        <taxon>Actinomycetes</taxon>
        <taxon>Kitasatosporales</taxon>
        <taxon>Streptomycetaceae</taxon>
        <taxon>Streptomyces</taxon>
    </lineage>
</organism>
<evidence type="ECO:0000313" key="3">
    <source>
        <dbReference type="Proteomes" id="UP000006854"/>
    </source>
</evidence>
<evidence type="ECO:0000313" key="2">
    <source>
        <dbReference type="EMBL" id="CCA56573.1"/>
    </source>
</evidence>
<reference evidence="2 3" key="1">
    <citation type="journal article" date="2011" name="BMC Genomics">
        <title>Genome-wide analysis of the role of GlnR in Streptomyces venezuelae provides new insights into global nitrogen regulation in actinomycetes.</title>
        <authorList>
            <person name="Pullan S.T."/>
            <person name="Bibb M.J."/>
            <person name="Merrick M."/>
        </authorList>
    </citation>
    <scope>NUCLEOTIDE SEQUENCE [LARGE SCALE GENOMIC DNA]</scope>
    <source>
        <strain evidence="2">ATCC 10712</strain>
    </source>
</reference>
<dbReference type="AlphaFoldDB" id="F2RA91"/>
<dbReference type="HOGENOM" id="CLU_161425_0_0_11"/>
<evidence type="ECO:0000256" key="1">
    <source>
        <dbReference type="SAM" id="MobiDB-lite"/>
    </source>
</evidence>
<dbReference type="PATRIC" id="fig|953739.5.peg.5508"/>
<accession>F2RA91</accession>
<feature type="compositionally biased region" description="Pro residues" evidence="1">
    <location>
        <begin position="115"/>
        <end position="127"/>
    </location>
</feature>
<sequence>MILGPVPGQRKRKRQRERERSGQADRFGPEAGRWELRYATRDESEWRAELGRLRTEEPDLDWDAIRVDMLCGRSTHPTTYQLSVFVPHAPEGDPHAPESAPGAPESDPRPTMTAPEPPGPTPPAERP</sequence>
<proteinExistence type="predicted"/>
<feature type="region of interest" description="Disordered" evidence="1">
    <location>
        <begin position="86"/>
        <end position="127"/>
    </location>
</feature>